<evidence type="ECO:0000256" key="1">
    <source>
        <dbReference type="SAM" id="Phobius"/>
    </source>
</evidence>
<dbReference type="Proteomes" id="UP000051888">
    <property type="component" value="Unassembled WGS sequence"/>
</dbReference>
<reference evidence="2 3" key="1">
    <citation type="submission" date="2015-09" db="EMBL/GenBank/DDBJ databases">
        <title>Genome sequencing project for genomic taxonomy and phylogenomics of Bacillus-like bacteria.</title>
        <authorList>
            <person name="Liu B."/>
            <person name="Wang J."/>
            <person name="Zhu Y."/>
            <person name="Liu G."/>
            <person name="Chen Q."/>
            <person name="Chen Z."/>
            <person name="Lan J."/>
            <person name="Che J."/>
            <person name="Ge C."/>
            <person name="Shi H."/>
            <person name="Pan Z."/>
            <person name="Liu X."/>
        </authorList>
    </citation>
    <scope>NUCLEOTIDE SEQUENCE [LARGE SCALE GENOMIC DNA]</scope>
    <source>
        <strain evidence="2 3">LMG 18435</strain>
    </source>
</reference>
<dbReference type="RefSeq" id="WP_055739525.1">
    <property type="nucleotide sequence ID" value="NZ_JAAIWL010000059.1"/>
</dbReference>
<keyword evidence="1" id="KW-0812">Transmembrane</keyword>
<proteinExistence type="predicted"/>
<feature type="transmembrane region" description="Helical" evidence="1">
    <location>
        <begin position="12"/>
        <end position="33"/>
    </location>
</feature>
<keyword evidence="1" id="KW-1133">Transmembrane helix</keyword>
<organism evidence="2 3">
    <name type="scientific">Heyndrickxia shackletonii</name>
    <dbReference type="NCBI Taxonomy" id="157838"/>
    <lineage>
        <taxon>Bacteria</taxon>
        <taxon>Bacillati</taxon>
        <taxon>Bacillota</taxon>
        <taxon>Bacilli</taxon>
        <taxon>Bacillales</taxon>
        <taxon>Bacillaceae</taxon>
        <taxon>Heyndrickxia</taxon>
    </lineage>
</organism>
<dbReference type="AlphaFoldDB" id="A0A0Q3TIN1"/>
<feature type="transmembrane region" description="Helical" evidence="1">
    <location>
        <begin position="39"/>
        <end position="61"/>
    </location>
</feature>
<keyword evidence="3" id="KW-1185">Reference proteome</keyword>
<dbReference type="PATRIC" id="fig|157838.3.peg.2185"/>
<evidence type="ECO:0000313" key="3">
    <source>
        <dbReference type="Proteomes" id="UP000051888"/>
    </source>
</evidence>
<name>A0A0Q3TIN1_9BACI</name>
<keyword evidence="1" id="KW-0472">Membrane</keyword>
<comment type="caution">
    <text evidence="2">The sequence shown here is derived from an EMBL/GenBank/DDBJ whole genome shotgun (WGS) entry which is preliminary data.</text>
</comment>
<protein>
    <submittedName>
        <fullName evidence="2">Uncharacterized protein</fullName>
    </submittedName>
</protein>
<dbReference type="EMBL" id="LJJC01000004">
    <property type="protein sequence ID" value="KQL53790.1"/>
    <property type="molecule type" value="Genomic_DNA"/>
</dbReference>
<sequence length="256" mass="30546">MNIKEYYTVMSRIYLNQIILVGFFLIGCLFLFNAVGFPFILKIIFIIVMIILIYFFVKYLYFNFREGSLKYITSDKQIRNENSKELMMMFLPAPSLFIKFFNSNGICEYELRDEGMEPWKWFLPIRIRRRESLSYQLKKRDGTVLVNMNVSQHNGQVEITTPSNQLFIIKLQERKRKMMTFEAGNDMLFIHLTTHKIEVTKNNKNIATIQNGWMPIKWQKYFSSNTPILTFKNEVSEAEQFIIYGLLIFLFVNQFN</sequence>
<accession>A0A0Q3TIN1</accession>
<dbReference type="OrthoDB" id="2928677at2"/>
<gene>
    <name evidence="2" type="ORF">AN964_09945</name>
</gene>
<evidence type="ECO:0000313" key="2">
    <source>
        <dbReference type="EMBL" id="KQL53790.1"/>
    </source>
</evidence>
<dbReference type="PROSITE" id="PS51257">
    <property type="entry name" value="PROKAR_LIPOPROTEIN"/>
    <property type="match status" value="1"/>
</dbReference>
<dbReference type="STRING" id="157838.AN964_09945"/>